<proteinExistence type="predicted"/>
<protein>
    <submittedName>
        <fullName evidence="1">Uncharacterized protein</fullName>
    </submittedName>
</protein>
<dbReference type="OrthoDB" id="9832473at2"/>
<evidence type="ECO:0000313" key="2">
    <source>
        <dbReference type="Proteomes" id="UP000002318"/>
    </source>
</evidence>
<dbReference type="Proteomes" id="UP000002318">
    <property type="component" value="Chromosome"/>
</dbReference>
<organism evidence="1 2">
    <name type="scientific">Sediminispirochaeta smaragdinae (strain DSM 11293 / JCM 15392 / SEBR 4228)</name>
    <name type="common">Spirochaeta smaragdinae</name>
    <dbReference type="NCBI Taxonomy" id="573413"/>
    <lineage>
        <taxon>Bacteria</taxon>
        <taxon>Pseudomonadati</taxon>
        <taxon>Spirochaetota</taxon>
        <taxon>Spirochaetia</taxon>
        <taxon>Spirochaetales</taxon>
        <taxon>Spirochaetaceae</taxon>
        <taxon>Sediminispirochaeta</taxon>
    </lineage>
</organism>
<dbReference type="EMBL" id="CP002116">
    <property type="protein sequence ID" value="ADK79523.1"/>
    <property type="molecule type" value="Genomic_DNA"/>
</dbReference>
<dbReference type="RefSeq" id="WP_013252987.1">
    <property type="nucleotide sequence ID" value="NC_014364.1"/>
</dbReference>
<dbReference type="HOGENOM" id="CLU_2208399_0_0_12"/>
<sequence>MVFSPPIQDGDSIEVGQDELIEALTDYDFDPLEEVLEEIREDFEVDAGQLDEYVEALREEPEILDAVSHYIADDFIEEEDLDYDYYLRRFTDDLIVYLFQQWRPEEE</sequence>
<evidence type="ECO:0000313" key="1">
    <source>
        <dbReference type="EMBL" id="ADK79523.1"/>
    </source>
</evidence>
<reference evidence="1 2" key="1">
    <citation type="journal article" date="2010" name="Stand. Genomic Sci.">
        <title>Complete genome sequence of Spirochaeta smaragdinae type strain (SEBR 4228).</title>
        <authorList>
            <person name="Mavromatis K."/>
            <person name="Yasawong M."/>
            <person name="Chertkov O."/>
            <person name="Lapidus A."/>
            <person name="Lucas S."/>
            <person name="Nolan M."/>
            <person name="Del Rio T.G."/>
            <person name="Tice H."/>
            <person name="Cheng J.F."/>
            <person name="Pitluck S."/>
            <person name="Liolios K."/>
            <person name="Ivanova N."/>
            <person name="Tapia R."/>
            <person name="Han C."/>
            <person name="Bruce D."/>
            <person name="Goodwin L."/>
            <person name="Pati A."/>
            <person name="Chen A."/>
            <person name="Palaniappan K."/>
            <person name="Land M."/>
            <person name="Hauser L."/>
            <person name="Chang Y.J."/>
            <person name="Jeffries C.D."/>
            <person name="Detter J.C."/>
            <person name="Rohde M."/>
            <person name="Brambilla E."/>
            <person name="Spring S."/>
            <person name="Goker M."/>
            <person name="Sikorski J."/>
            <person name="Woyke T."/>
            <person name="Bristow J."/>
            <person name="Eisen J.A."/>
            <person name="Markowitz V."/>
            <person name="Hugenholtz P."/>
            <person name="Klenk H.P."/>
            <person name="Kyrpides N.C."/>
        </authorList>
    </citation>
    <scope>NUCLEOTIDE SEQUENCE [LARGE SCALE GENOMIC DNA]</scope>
    <source>
        <strain evidence="2">DSM 11293 / JCM 15392 / SEBR 4228</strain>
    </source>
</reference>
<name>E1RAZ3_SEDSS</name>
<gene>
    <name evidence="1" type="ordered locus">Spirs_0367</name>
</gene>
<accession>E1RAZ3</accession>
<keyword evidence="2" id="KW-1185">Reference proteome</keyword>
<dbReference type="AlphaFoldDB" id="E1RAZ3"/>
<dbReference type="KEGG" id="ssm:Spirs_0367"/>